<proteinExistence type="predicted"/>
<evidence type="ECO:0000313" key="3">
    <source>
        <dbReference type="Proteomes" id="UP000736672"/>
    </source>
</evidence>
<feature type="compositionally biased region" description="Basic residues" evidence="1">
    <location>
        <begin position="32"/>
        <end position="41"/>
    </location>
</feature>
<comment type="caution">
    <text evidence="2">The sequence shown here is derived from an EMBL/GenBank/DDBJ whole genome shotgun (WGS) entry which is preliminary data.</text>
</comment>
<protein>
    <submittedName>
        <fullName evidence="2">Uncharacterized protein</fullName>
    </submittedName>
</protein>
<accession>A0A9P9G1H5</accession>
<name>A0A9P9G1H5_FUSSL</name>
<feature type="region of interest" description="Disordered" evidence="1">
    <location>
        <begin position="16"/>
        <end position="45"/>
    </location>
</feature>
<feature type="compositionally biased region" description="Basic and acidic residues" evidence="1">
    <location>
        <begin position="18"/>
        <end position="31"/>
    </location>
</feature>
<gene>
    <name evidence="2" type="ORF">B0J15DRAFT_472674</name>
</gene>
<organism evidence="2 3">
    <name type="scientific">Fusarium solani</name>
    <name type="common">Filamentous fungus</name>
    <dbReference type="NCBI Taxonomy" id="169388"/>
    <lineage>
        <taxon>Eukaryota</taxon>
        <taxon>Fungi</taxon>
        <taxon>Dikarya</taxon>
        <taxon>Ascomycota</taxon>
        <taxon>Pezizomycotina</taxon>
        <taxon>Sordariomycetes</taxon>
        <taxon>Hypocreomycetidae</taxon>
        <taxon>Hypocreales</taxon>
        <taxon>Nectriaceae</taxon>
        <taxon>Fusarium</taxon>
        <taxon>Fusarium solani species complex</taxon>
    </lineage>
</organism>
<dbReference type="Proteomes" id="UP000736672">
    <property type="component" value="Unassembled WGS sequence"/>
</dbReference>
<evidence type="ECO:0000256" key="1">
    <source>
        <dbReference type="SAM" id="MobiDB-lite"/>
    </source>
</evidence>
<dbReference type="EMBL" id="JAGTJS010000032">
    <property type="protein sequence ID" value="KAH7231505.1"/>
    <property type="molecule type" value="Genomic_DNA"/>
</dbReference>
<reference evidence="2" key="1">
    <citation type="journal article" date="2021" name="Nat. Commun.">
        <title>Genetic determinants of endophytism in the Arabidopsis root mycobiome.</title>
        <authorList>
            <person name="Mesny F."/>
            <person name="Miyauchi S."/>
            <person name="Thiergart T."/>
            <person name="Pickel B."/>
            <person name="Atanasova L."/>
            <person name="Karlsson M."/>
            <person name="Huettel B."/>
            <person name="Barry K.W."/>
            <person name="Haridas S."/>
            <person name="Chen C."/>
            <person name="Bauer D."/>
            <person name="Andreopoulos W."/>
            <person name="Pangilinan J."/>
            <person name="LaButti K."/>
            <person name="Riley R."/>
            <person name="Lipzen A."/>
            <person name="Clum A."/>
            <person name="Drula E."/>
            <person name="Henrissat B."/>
            <person name="Kohler A."/>
            <person name="Grigoriev I.V."/>
            <person name="Martin F.M."/>
            <person name="Hacquard S."/>
        </authorList>
    </citation>
    <scope>NUCLEOTIDE SEQUENCE</scope>
    <source>
        <strain evidence="2">FSSC 5 MPI-SDFR-AT-0091</strain>
    </source>
</reference>
<keyword evidence="3" id="KW-1185">Reference proteome</keyword>
<dbReference type="OrthoDB" id="1046782at2759"/>
<evidence type="ECO:0000313" key="2">
    <source>
        <dbReference type="EMBL" id="KAH7231505.1"/>
    </source>
</evidence>
<dbReference type="AlphaFoldDB" id="A0A9P9G1H5"/>
<sequence>MAIGLNLYTMSENCGVNPDKRPPLLPKESKSQRHASGKQRPQRNGIIYANGTVDDNPPADLHLGCIETLKKGTVFDNGTILEKDMPNPNCNAKGPPKIYTLPSFGISESTLSTSVTTLGTPVTTLSASASALRTAVRIASTTSSVFATPTGRA</sequence>